<evidence type="ECO:0000256" key="1">
    <source>
        <dbReference type="SAM" id="Coils"/>
    </source>
</evidence>
<evidence type="ECO:0000256" key="2">
    <source>
        <dbReference type="SAM" id="MobiDB-lite"/>
    </source>
</evidence>
<organism evidence="3 4">
    <name type="scientific">Nocardioides conyzicola</name>
    <dbReference type="NCBI Taxonomy" id="1651781"/>
    <lineage>
        <taxon>Bacteria</taxon>
        <taxon>Bacillati</taxon>
        <taxon>Actinomycetota</taxon>
        <taxon>Actinomycetes</taxon>
        <taxon>Propionibacteriales</taxon>
        <taxon>Nocardioidaceae</taxon>
        <taxon>Nocardioides</taxon>
    </lineage>
</organism>
<feature type="compositionally biased region" description="Low complexity" evidence="2">
    <location>
        <begin position="201"/>
        <end position="216"/>
    </location>
</feature>
<dbReference type="EMBL" id="BAABKM010000002">
    <property type="protein sequence ID" value="GAA4694427.1"/>
    <property type="molecule type" value="Genomic_DNA"/>
</dbReference>
<keyword evidence="4" id="KW-1185">Reference proteome</keyword>
<sequence length="259" mass="27801">MPKDPSTTTAKPRSGDASVETATDRAQAMRARLGAQRDAEELLVEASKLRGTAAEDADVIVAEAEALADQLLAEARAAADQVTADAMEAAAKLATEAQERADGILARAYYEAEDLQRHTEEERARIREEVISSTRAEIEEIRTRSEHLLETAEGGLRRIGPSLESAVTAVSEVLSSLEELRDGPADLVERPAGKPVAKTLARTPSRTPSRTSATRSVPEPEESETTLDAEAMVAEGAPPSRHDDPEARPLGWLFRASQA</sequence>
<proteinExistence type="predicted"/>
<feature type="coiled-coil region" evidence="1">
    <location>
        <begin position="54"/>
        <end position="92"/>
    </location>
</feature>
<feature type="compositionally biased region" description="Polar residues" evidence="2">
    <location>
        <begin position="1"/>
        <end position="11"/>
    </location>
</feature>
<evidence type="ECO:0000313" key="4">
    <source>
        <dbReference type="Proteomes" id="UP001499974"/>
    </source>
</evidence>
<accession>A0ABP8WRU6</accession>
<keyword evidence="1" id="KW-0175">Coiled coil</keyword>
<name>A0ABP8WRU6_9ACTN</name>
<dbReference type="Proteomes" id="UP001499974">
    <property type="component" value="Unassembled WGS sequence"/>
</dbReference>
<reference evidence="4" key="1">
    <citation type="journal article" date="2019" name="Int. J. Syst. Evol. Microbiol.">
        <title>The Global Catalogue of Microorganisms (GCM) 10K type strain sequencing project: providing services to taxonomists for standard genome sequencing and annotation.</title>
        <authorList>
            <consortium name="The Broad Institute Genomics Platform"/>
            <consortium name="The Broad Institute Genome Sequencing Center for Infectious Disease"/>
            <person name="Wu L."/>
            <person name="Ma J."/>
        </authorList>
    </citation>
    <scope>NUCLEOTIDE SEQUENCE [LARGE SCALE GENOMIC DNA]</scope>
    <source>
        <strain evidence="4">JCM 18531</strain>
    </source>
</reference>
<protein>
    <submittedName>
        <fullName evidence="3">Uncharacterized protein</fullName>
    </submittedName>
</protein>
<comment type="caution">
    <text evidence="3">The sequence shown here is derived from an EMBL/GenBank/DDBJ whole genome shotgun (WGS) entry which is preliminary data.</text>
</comment>
<feature type="region of interest" description="Disordered" evidence="2">
    <location>
        <begin position="1"/>
        <end position="34"/>
    </location>
</feature>
<evidence type="ECO:0000313" key="3">
    <source>
        <dbReference type="EMBL" id="GAA4694427.1"/>
    </source>
</evidence>
<gene>
    <name evidence="3" type="ORF">GCM10023349_06880</name>
</gene>
<feature type="region of interest" description="Disordered" evidence="2">
    <location>
        <begin position="186"/>
        <end position="259"/>
    </location>
</feature>